<evidence type="ECO:0000313" key="1">
    <source>
        <dbReference type="EMBL" id="TDK42543.1"/>
    </source>
</evidence>
<reference evidence="1 2" key="1">
    <citation type="submission" date="2019-03" db="EMBL/GenBank/DDBJ databases">
        <title>Algoriphagus aquimaris sp. nov., isolated form marine sediment in Pohang, Korea.</title>
        <authorList>
            <person name="Kim J."/>
            <person name="Yoon S.-H."/>
            <person name="Lee S.-S."/>
        </authorList>
    </citation>
    <scope>NUCLEOTIDE SEQUENCE [LARGE SCALE GENOMIC DNA]</scope>
    <source>
        <strain evidence="1 2">F21</strain>
    </source>
</reference>
<dbReference type="PROSITE" id="PS51257">
    <property type="entry name" value="PROKAR_LIPOPROTEIN"/>
    <property type="match status" value="1"/>
</dbReference>
<comment type="caution">
    <text evidence="1">The sequence shown here is derived from an EMBL/GenBank/DDBJ whole genome shotgun (WGS) entry which is preliminary data.</text>
</comment>
<sequence>MKRYPLIAAVATMIGFASCSEENDPIAIGDGDVQMAVGVKLANSFNPNSRILEEGVQINSGFIQVKEIELEVEGEDDNGRFEREIEYSFPEIKKINFDQFSSDADFFINIASGTYEEIEFEVDLIDHRNEPSIYLEGTFTKSDGSSVPLRLEVYGDDDDDLDFELELEGDDDELFFFDGSNNPFALMEIDASNWFLAVSTGDLEDAELTDGVLVISRDQNKDIYNRILERIENSLDIELELD</sequence>
<gene>
    <name evidence="1" type="ORF">E1898_13940</name>
</gene>
<evidence type="ECO:0008006" key="3">
    <source>
        <dbReference type="Google" id="ProtNLM"/>
    </source>
</evidence>
<name>A0A4R5UTS0_9BACT</name>
<proteinExistence type="predicted"/>
<dbReference type="Proteomes" id="UP000295438">
    <property type="component" value="Unassembled WGS sequence"/>
</dbReference>
<evidence type="ECO:0000313" key="2">
    <source>
        <dbReference type="Proteomes" id="UP000295438"/>
    </source>
</evidence>
<dbReference type="RefSeq" id="WP_133391360.1">
    <property type="nucleotide sequence ID" value="NZ_SMUW01000036.1"/>
</dbReference>
<dbReference type="AlphaFoldDB" id="A0A4R5UTS0"/>
<organism evidence="1 2">
    <name type="scientific">Algoriphagus formosus</name>
    <dbReference type="NCBI Taxonomy" id="2007308"/>
    <lineage>
        <taxon>Bacteria</taxon>
        <taxon>Pseudomonadati</taxon>
        <taxon>Bacteroidota</taxon>
        <taxon>Cytophagia</taxon>
        <taxon>Cytophagales</taxon>
        <taxon>Cyclobacteriaceae</taxon>
        <taxon>Algoriphagus</taxon>
    </lineage>
</organism>
<keyword evidence="2" id="KW-1185">Reference proteome</keyword>
<dbReference type="EMBL" id="SMUW01000036">
    <property type="protein sequence ID" value="TDK42543.1"/>
    <property type="molecule type" value="Genomic_DNA"/>
</dbReference>
<accession>A0A4R5UTS0</accession>
<protein>
    <recommendedName>
        <fullName evidence="3">DUF4382 domain-containing protein</fullName>
    </recommendedName>
</protein>